<dbReference type="Gene3D" id="3.10.10.10">
    <property type="entry name" value="HIV Type 1 Reverse Transcriptase, subunit A, domain 1"/>
    <property type="match status" value="1"/>
</dbReference>
<keyword evidence="2" id="KW-1185">Reference proteome</keyword>
<dbReference type="InterPro" id="IPR043502">
    <property type="entry name" value="DNA/RNA_pol_sf"/>
</dbReference>
<comment type="caution">
    <text evidence="1">The sequence shown here is derived from an EMBL/GenBank/DDBJ whole genome shotgun (WGS) entry which is preliminary data.</text>
</comment>
<dbReference type="PANTHER" id="PTHR24559">
    <property type="entry name" value="TRANSPOSON TY3-I GAG-POL POLYPROTEIN"/>
    <property type="match status" value="1"/>
</dbReference>
<dbReference type="EMBL" id="LVLJ01002607">
    <property type="protein sequence ID" value="OAE24426.1"/>
    <property type="molecule type" value="Genomic_DNA"/>
</dbReference>
<evidence type="ECO:0008006" key="3">
    <source>
        <dbReference type="Google" id="ProtNLM"/>
    </source>
</evidence>
<proteinExistence type="predicted"/>
<dbReference type="PANTHER" id="PTHR24559:SF438">
    <property type="entry name" value="PEPTIDASE A2 DOMAIN-CONTAINING PROTEIN"/>
    <property type="match status" value="1"/>
</dbReference>
<dbReference type="InterPro" id="IPR053134">
    <property type="entry name" value="RNA-dir_DNA_polymerase"/>
</dbReference>
<organism evidence="1 2">
    <name type="scientific">Marchantia polymorpha subsp. ruderalis</name>
    <dbReference type="NCBI Taxonomy" id="1480154"/>
    <lineage>
        <taxon>Eukaryota</taxon>
        <taxon>Viridiplantae</taxon>
        <taxon>Streptophyta</taxon>
        <taxon>Embryophyta</taxon>
        <taxon>Marchantiophyta</taxon>
        <taxon>Marchantiopsida</taxon>
        <taxon>Marchantiidae</taxon>
        <taxon>Marchantiales</taxon>
        <taxon>Marchantiaceae</taxon>
        <taxon>Marchantia</taxon>
    </lineage>
</organism>
<dbReference type="SUPFAM" id="SSF56672">
    <property type="entry name" value="DNA/RNA polymerases"/>
    <property type="match status" value="1"/>
</dbReference>
<protein>
    <recommendedName>
        <fullName evidence="3">Reverse transcriptase domain-containing protein</fullName>
    </recommendedName>
</protein>
<evidence type="ECO:0000313" key="2">
    <source>
        <dbReference type="Proteomes" id="UP000077202"/>
    </source>
</evidence>
<reference evidence="1" key="1">
    <citation type="submission" date="2016-03" db="EMBL/GenBank/DDBJ databases">
        <title>Mechanisms controlling the formation of the plant cell surface in tip-growing cells are functionally conserved among land plants.</title>
        <authorList>
            <person name="Honkanen S."/>
            <person name="Jones V.A."/>
            <person name="Morieri G."/>
            <person name="Champion C."/>
            <person name="Hetherington A.J."/>
            <person name="Kelly S."/>
            <person name="Saint-Marcoux D."/>
            <person name="Proust H."/>
            <person name="Prescott H."/>
            <person name="Dolan L."/>
        </authorList>
    </citation>
    <scope>NUCLEOTIDE SEQUENCE [LARGE SCALE GENOMIC DNA]</scope>
    <source>
        <tissue evidence="1">Whole gametophyte</tissue>
    </source>
</reference>
<sequence length="323" mass="36612">MALMNHVGQHRMALSTLVSYPASHAYRDDGPGLLWNNTLHQLVELNADERERAMGFITGVTATASVSEASRRQVLGKAMDLNCLTWIVSLGLTKQRCLRVDLVIITPLVSSLPTETIVAMAGGDRQDICLPWSLWDVTRGLARVAAHADGEVSHEKIATKESTYTSSLDMKELNALIGPGIRIELASDTSIFRRPYQYSEMERDLIRSRTLDLLEDGPVELSHGEYSSATVMSVKKDVHDNYTDKRMCGDYRHFNWQTKSDKYAMLTPEEIFDVVGHARIFSTLDLRVGYHQLPACQRCRVYGDMYSDDTWRIYPKPKKYRDF</sequence>
<accession>A0A176VX13</accession>
<name>A0A176VX13_MARPO</name>
<gene>
    <name evidence="1" type="ORF">AXG93_4530s1280</name>
</gene>
<evidence type="ECO:0000313" key="1">
    <source>
        <dbReference type="EMBL" id="OAE24426.1"/>
    </source>
</evidence>
<dbReference type="Proteomes" id="UP000077202">
    <property type="component" value="Unassembled WGS sequence"/>
</dbReference>
<dbReference type="AlphaFoldDB" id="A0A176VX13"/>